<dbReference type="EMBL" id="NMQU01000104">
    <property type="protein sequence ID" value="OXM45378.1"/>
    <property type="molecule type" value="Genomic_DNA"/>
</dbReference>
<accession>A0A229RFE9</accession>
<dbReference type="OrthoDB" id="581105at2"/>
<reference evidence="1 2" key="1">
    <citation type="submission" date="2017-07" db="EMBL/GenBank/DDBJ databases">
        <title>Amycolatopsis alba DSM 44262 Genome sequencing and assembly.</title>
        <authorList>
            <person name="Kaur N."/>
            <person name="Mayilraj S."/>
        </authorList>
    </citation>
    <scope>NUCLEOTIDE SEQUENCE [LARGE SCALE GENOMIC DNA]</scope>
    <source>
        <strain evidence="1 2">DSM 44262</strain>
    </source>
</reference>
<dbReference type="Gene3D" id="1.25.40.10">
    <property type="entry name" value="Tetratricopeptide repeat domain"/>
    <property type="match status" value="1"/>
</dbReference>
<dbReference type="SUPFAM" id="SSF48452">
    <property type="entry name" value="TPR-like"/>
    <property type="match status" value="1"/>
</dbReference>
<dbReference type="Proteomes" id="UP000215563">
    <property type="component" value="Unassembled WGS sequence"/>
</dbReference>
<dbReference type="RefSeq" id="WP_020635460.1">
    <property type="nucleotide sequence ID" value="NZ_KB913032.1"/>
</dbReference>
<evidence type="ECO:0000313" key="1">
    <source>
        <dbReference type="EMBL" id="OXM45378.1"/>
    </source>
</evidence>
<proteinExistence type="predicted"/>
<dbReference type="AlphaFoldDB" id="A0A229RFE9"/>
<name>A0A229RFE9_AMYAL</name>
<dbReference type="InterPro" id="IPR011990">
    <property type="entry name" value="TPR-like_helical_dom_sf"/>
</dbReference>
<evidence type="ECO:0008006" key="3">
    <source>
        <dbReference type="Google" id="ProtNLM"/>
    </source>
</evidence>
<evidence type="ECO:0000313" key="2">
    <source>
        <dbReference type="Proteomes" id="UP000215563"/>
    </source>
</evidence>
<comment type="caution">
    <text evidence="1">The sequence shown here is derived from an EMBL/GenBank/DDBJ whole genome shotgun (WGS) entry which is preliminary data.</text>
</comment>
<protein>
    <recommendedName>
        <fullName evidence="3">Tetratricopeptide repeat protein</fullName>
    </recommendedName>
</protein>
<organism evidence="1 2">
    <name type="scientific">Amycolatopsis alba DSM 44262</name>
    <dbReference type="NCBI Taxonomy" id="1125972"/>
    <lineage>
        <taxon>Bacteria</taxon>
        <taxon>Bacillati</taxon>
        <taxon>Actinomycetota</taxon>
        <taxon>Actinomycetes</taxon>
        <taxon>Pseudonocardiales</taxon>
        <taxon>Pseudonocardiaceae</taxon>
        <taxon>Amycolatopsis</taxon>
    </lineage>
</organism>
<sequence>MLTSLGYIAGRHTEALDYYRQSPTLLRTLGNACEEANTLTHIGEAHLALGDQRQTRDCWEQAADLYQAQHRDDDARYLRDMVIAIES</sequence>
<keyword evidence="2" id="KW-1185">Reference proteome</keyword>
<gene>
    <name evidence="1" type="ORF">CFP75_30975</name>
</gene>